<evidence type="ECO:0000259" key="1">
    <source>
        <dbReference type="PROSITE" id="PS50404"/>
    </source>
</evidence>
<dbReference type="PROSITE" id="PS50404">
    <property type="entry name" value="GST_NTER"/>
    <property type="match status" value="1"/>
</dbReference>
<reference evidence="2" key="1">
    <citation type="submission" date="2018-06" db="EMBL/GenBank/DDBJ databases">
        <authorList>
            <person name="Zhirakovskaya E."/>
        </authorList>
    </citation>
    <scope>NUCLEOTIDE SEQUENCE</scope>
</reference>
<protein>
    <submittedName>
        <fullName evidence="2">Glutathione S-transferase</fullName>
        <ecNumber evidence="2">2.5.1.18</ecNumber>
    </submittedName>
</protein>
<dbReference type="Gene3D" id="3.40.30.10">
    <property type="entry name" value="Glutaredoxin"/>
    <property type="match status" value="1"/>
</dbReference>
<feature type="domain" description="GST N-terminal" evidence="1">
    <location>
        <begin position="7"/>
        <end position="77"/>
    </location>
</feature>
<name>A0A3B0S7A2_9ZZZZ</name>
<accession>A0A3B0S7A2</accession>
<dbReference type="Pfam" id="PF17171">
    <property type="entry name" value="GST_C_6"/>
    <property type="match status" value="1"/>
</dbReference>
<dbReference type="SFLD" id="SFLDG01180">
    <property type="entry name" value="SUF1"/>
    <property type="match status" value="1"/>
</dbReference>
<dbReference type="InterPro" id="IPR033468">
    <property type="entry name" value="Metaxin_GST"/>
</dbReference>
<dbReference type="EC" id="2.5.1.18" evidence="2"/>
<dbReference type="InterPro" id="IPR050931">
    <property type="entry name" value="Mito_Protein_Transport_Metaxin"/>
</dbReference>
<dbReference type="SUPFAM" id="SSF47616">
    <property type="entry name" value="GST C-terminal domain-like"/>
    <property type="match status" value="1"/>
</dbReference>
<dbReference type="InterPro" id="IPR040079">
    <property type="entry name" value="Glutathione_S-Trfase"/>
</dbReference>
<dbReference type="EMBL" id="UOEC01000156">
    <property type="protein sequence ID" value="VAV98791.1"/>
    <property type="molecule type" value="Genomic_DNA"/>
</dbReference>
<dbReference type="InterPro" id="IPR026928">
    <property type="entry name" value="FAX/IsoI-like"/>
</dbReference>
<dbReference type="InterPro" id="IPR012336">
    <property type="entry name" value="Thioredoxin-like_fold"/>
</dbReference>
<keyword evidence="2" id="KW-0808">Transferase</keyword>
<dbReference type="SUPFAM" id="SSF52833">
    <property type="entry name" value="Thioredoxin-like"/>
    <property type="match status" value="1"/>
</dbReference>
<organism evidence="2">
    <name type="scientific">hydrothermal vent metagenome</name>
    <dbReference type="NCBI Taxonomy" id="652676"/>
    <lineage>
        <taxon>unclassified sequences</taxon>
        <taxon>metagenomes</taxon>
        <taxon>ecological metagenomes</taxon>
    </lineage>
</organism>
<dbReference type="Gene3D" id="1.20.1050.10">
    <property type="match status" value="1"/>
</dbReference>
<dbReference type="InterPro" id="IPR004045">
    <property type="entry name" value="Glutathione_S-Trfase_N"/>
</dbReference>
<dbReference type="SFLD" id="SFLDG01200">
    <property type="entry name" value="SUF1.1"/>
    <property type="match status" value="1"/>
</dbReference>
<dbReference type="PANTHER" id="PTHR12289">
    <property type="entry name" value="METAXIN RELATED"/>
    <property type="match status" value="1"/>
</dbReference>
<evidence type="ECO:0000313" key="2">
    <source>
        <dbReference type="EMBL" id="VAV98791.1"/>
    </source>
</evidence>
<dbReference type="InterPro" id="IPR036282">
    <property type="entry name" value="Glutathione-S-Trfase_C_sf"/>
</dbReference>
<dbReference type="PANTHER" id="PTHR12289:SF41">
    <property type="entry name" value="FAILED AXON CONNECTIONS-RELATED"/>
    <property type="match status" value="1"/>
</dbReference>
<proteinExistence type="predicted"/>
<dbReference type="Pfam" id="PF17172">
    <property type="entry name" value="GST_N_4"/>
    <property type="match status" value="1"/>
</dbReference>
<dbReference type="InterPro" id="IPR036249">
    <property type="entry name" value="Thioredoxin-like_sf"/>
</dbReference>
<dbReference type="SFLD" id="SFLDS00019">
    <property type="entry name" value="Glutathione_Transferase_(cytos"/>
    <property type="match status" value="1"/>
</dbReference>
<dbReference type="AlphaFoldDB" id="A0A3B0S7A2"/>
<dbReference type="CDD" id="cd03080">
    <property type="entry name" value="GST_N_Metaxin_like"/>
    <property type="match status" value="1"/>
</dbReference>
<sequence>MITLYQFGPAFGLPDPSPFCMKAEMLLKIAGLEYRSDRTGFKKAPKGKQPYMDDDGEIIADSTFIRLHIEEKYGFDFNAGLDPRQAGFAWAVEKMFEDHLYWVIVTDRWTNDQNFDRGPRIFFDEAPALIRPLVVSMIRKKVAKATKAQGLGLHSTQEIHQLAEKAIDAVADVLGDNKYLMGDKICGADATAFSFITGLACEQFETPVIDMIKSHKNLIDYRDRMLEEWFADLKG</sequence>
<dbReference type="GO" id="GO:0004364">
    <property type="term" value="F:glutathione transferase activity"/>
    <property type="evidence" value="ECO:0007669"/>
    <property type="project" value="UniProtKB-EC"/>
</dbReference>
<dbReference type="CDD" id="cd03193">
    <property type="entry name" value="GST_C_Metaxin"/>
    <property type="match status" value="1"/>
</dbReference>
<gene>
    <name evidence="2" type="ORF">MNBD_ALPHA08-1326</name>
</gene>